<gene>
    <name evidence="10" type="ORF">CUNI_LOCUS13541</name>
</gene>
<dbReference type="InterPro" id="IPR003598">
    <property type="entry name" value="Ig_sub2"/>
</dbReference>
<dbReference type="SMART" id="SM00409">
    <property type="entry name" value="IG"/>
    <property type="match status" value="6"/>
</dbReference>
<dbReference type="PANTHER" id="PTHR12231:SF256">
    <property type="entry name" value="NEUROGLIAN"/>
    <property type="match status" value="1"/>
</dbReference>
<keyword evidence="4" id="KW-0677">Repeat</keyword>
<dbReference type="SUPFAM" id="SSF49265">
    <property type="entry name" value="Fibronectin type III"/>
    <property type="match status" value="1"/>
</dbReference>
<evidence type="ECO:0000259" key="9">
    <source>
        <dbReference type="PROSITE" id="PS50835"/>
    </source>
</evidence>
<accession>A0A8S3ZEU3</accession>
<dbReference type="SUPFAM" id="SSF48726">
    <property type="entry name" value="Immunoglobulin"/>
    <property type="match status" value="6"/>
</dbReference>
<keyword evidence="8" id="KW-0393">Immunoglobulin domain</keyword>
<dbReference type="InterPro" id="IPR003599">
    <property type="entry name" value="Ig_sub"/>
</dbReference>
<proteinExistence type="predicted"/>
<dbReference type="InterPro" id="IPR051170">
    <property type="entry name" value="Neural/epithelial_adhesion"/>
</dbReference>
<protein>
    <recommendedName>
        <fullName evidence="9">Ig-like domain-containing protein</fullName>
    </recommendedName>
</protein>
<keyword evidence="5" id="KW-0472">Membrane</keyword>
<evidence type="ECO:0000256" key="1">
    <source>
        <dbReference type="ARBA" id="ARBA00004236"/>
    </source>
</evidence>
<organism evidence="10 11">
    <name type="scientific">Candidula unifasciata</name>
    <dbReference type="NCBI Taxonomy" id="100452"/>
    <lineage>
        <taxon>Eukaryota</taxon>
        <taxon>Metazoa</taxon>
        <taxon>Spiralia</taxon>
        <taxon>Lophotrochozoa</taxon>
        <taxon>Mollusca</taxon>
        <taxon>Gastropoda</taxon>
        <taxon>Heterobranchia</taxon>
        <taxon>Euthyneura</taxon>
        <taxon>Panpulmonata</taxon>
        <taxon>Eupulmonata</taxon>
        <taxon>Stylommatophora</taxon>
        <taxon>Helicina</taxon>
        <taxon>Helicoidea</taxon>
        <taxon>Geomitridae</taxon>
        <taxon>Candidula</taxon>
    </lineage>
</organism>
<dbReference type="InterPro" id="IPR007110">
    <property type="entry name" value="Ig-like_dom"/>
</dbReference>
<evidence type="ECO:0000256" key="6">
    <source>
        <dbReference type="ARBA" id="ARBA00023157"/>
    </source>
</evidence>
<evidence type="ECO:0000256" key="5">
    <source>
        <dbReference type="ARBA" id="ARBA00023136"/>
    </source>
</evidence>
<feature type="domain" description="Ig-like" evidence="9">
    <location>
        <begin position="208"/>
        <end position="296"/>
    </location>
</feature>
<dbReference type="Gene3D" id="2.60.40.10">
    <property type="entry name" value="Immunoglobulins"/>
    <property type="match status" value="7"/>
</dbReference>
<feature type="domain" description="Ig-like" evidence="9">
    <location>
        <begin position="303"/>
        <end position="392"/>
    </location>
</feature>
<dbReference type="OrthoDB" id="6244967at2759"/>
<dbReference type="PROSITE" id="PS50835">
    <property type="entry name" value="IG_LIKE"/>
    <property type="match status" value="4"/>
</dbReference>
<evidence type="ECO:0000313" key="10">
    <source>
        <dbReference type="EMBL" id="CAG5127983.1"/>
    </source>
</evidence>
<dbReference type="InterPro" id="IPR036116">
    <property type="entry name" value="FN3_sf"/>
</dbReference>
<dbReference type="GO" id="GO:0005886">
    <property type="term" value="C:plasma membrane"/>
    <property type="evidence" value="ECO:0007669"/>
    <property type="project" value="UniProtKB-SubCell"/>
</dbReference>
<dbReference type="FunFam" id="2.60.40.10:FF:000005">
    <property type="entry name" value="Neuronal cell adhesion molecule"/>
    <property type="match status" value="1"/>
</dbReference>
<keyword evidence="3" id="KW-0732">Signal</keyword>
<comment type="subcellular location">
    <subcellularLocation>
        <location evidence="1">Cell membrane</location>
    </subcellularLocation>
</comment>
<dbReference type="FunFam" id="2.60.40.10:FF:000032">
    <property type="entry name" value="palladin isoform X1"/>
    <property type="match status" value="1"/>
</dbReference>
<dbReference type="PANTHER" id="PTHR12231">
    <property type="entry name" value="CTX-RELATED TYPE I TRANSMEMBRANE PROTEIN"/>
    <property type="match status" value="1"/>
</dbReference>
<dbReference type="Pfam" id="PF13927">
    <property type="entry name" value="Ig_3"/>
    <property type="match status" value="1"/>
</dbReference>
<keyword evidence="2" id="KW-1003">Cell membrane</keyword>
<evidence type="ECO:0000256" key="2">
    <source>
        <dbReference type="ARBA" id="ARBA00022475"/>
    </source>
</evidence>
<sequence>SRPPGMFLEPDFDVFFKPGETVQLPCVAAGDPRPEYHWKRNEIEFNPSGNDARVVQLPNAGTLVINSPENKDEGIFQCFAKNPYGTSATKKINLRQAKLQNFVFESPKTFTPKVGEPFTLPCVPPESVPPPTVFWVNRLSTGGIDVFNYNDRVSMDREYRLRFANVRQEDSMNGMPYTCVAMNNFMRRNSQGPLYKIAPIGGKAQWMPVKYLWADQDDRFGLRGETFSVKCIFSGNPTPDVHWERTDNKSLPDRAQMKSFAQELEISDMQFEDAGGYQCWATNEVSGGGRIYRMFNIRVNSKPYFVQAPQDMEVGVGGNVEFSCVAMGVPTPDIDWYIDGVPLKDPRIKSPRFKRPVENKIFLEKVEQTDHMVIQCNASNIHGYVFADVYLNVLAESPTIITPPKVRKVAAEATAVNLTCRTTGKPDPIITWYKDGEQITGGRYTIAKSGDLKIRTLVLADSGLFKCEARNMFNTTSASGTLIVRRKTRIEYMPLDLEVNAGKEAKFTCSGTTDPEEILTNEQRTFENRQDNSLTISGTIQRDSGTYTCIATNGLDNHTASAVLIVRDRPDPPTDVTLEWCNINATINWMPGSFNNAPVQYFVVQYNTSFSPDQWHFGLK</sequence>
<feature type="domain" description="Ig-like" evidence="9">
    <location>
        <begin position="398"/>
        <end position="565"/>
    </location>
</feature>
<dbReference type="InterPro" id="IPR036179">
    <property type="entry name" value="Ig-like_dom_sf"/>
</dbReference>
<dbReference type="InterPro" id="IPR013783">
    <property type="entry name" value="Ig-like_fold"/>
</dbReference>
<comment type="caution">
    <text evidence="10">The sequence shown here is derived from an EMBL/GenBank/DDBJ whole genome shotgun (WGS) entry which is preliminary data.</text>
</comment>
<dbReference type="Pfam" id="PF07679">
    <property type="entry name" value="I-set"/>
    <property type="match status" value="4"/>
</dbReference>
<dbReference type="SMART" id="SM00408">
    <property type="entry name" value="IGc2"/>
    <property type="match status" value="6"/>
</dbReference>
<evidence type="ECO:0000313" key="11">
    <source>
        <dbReference type="Proteomes" id="UP000678393"/>
    </source>
</evidence>
<keyword evidence="7" id="KW-0325">Glycoprotein</keyword>
<feature type="domain" description="Ig-like" evidence="9">
    <location>
        <begin position="4"/>
        <end position="93"/>
    </location>
</feature>
<keyword evidence="6" id="KW-1015">Disulfide bond</keyword>
<dbReference type="InterPro" id="IPR013098">
    <property type="entry name" value="Ig_I-set"/>
</dbReference>
<feature type="non-terminal residue" evidence="10">
    <location>
        <position position="1"/>
    </location>
</feature>
<evidence type="ECO:0000256" key="7">
    <source>
        <dbReference type="ARBA" id="ARBA00023180"/>
    </source>
</evidence>
<evidence type="ECO:0000256" key="4">
    <source>
        <dbReference type="ARBA" id="ARBA00022737"/>
    </source>
</evidence>
<evidence type="ECO:0000256" key="3">
    <source>
        <dbReference type="ARBA" id="ARBA00022729"/>
    </source>
</evidence>
<reference evidence="10" key="1">
    <citation type="submission" date="2021-04" db="EMBL/GenBank/DDBJ databases">
        <authorList>
            <consortium name="Molecular Ecology Group"/>
        </authorList>
    </citation>
    <scope>NUCLEOTIDE SEQUENCE</scope>
</reference>
<name>A0A8S3ZEU3_9EUPU</name>
<feature type="non-terminal residue" evidence="10">
    <location>
        <position position="620"/>
    </location>
</feature>
<dbReference type="EMBL" id="CAJHNH020002882">
    <property type="protein sequence ID" value="CAG5127983.1"/>
    <property type="molecule type" value="Genomic_DNA"/>
</dbReference>
<dbReference type="GO" id="GO:0043005">
    <property type="term" value="C:neuron projection"/>
    <property type="evidence" value="ECO:0007669"/>
    <property type="project" value="TreeGrafter"/>
</dbReference>
<keyword evidence="11" id="KW-1185">Reference proteome</keyword>
<evidence type="ECO:0000256" key="8">
    <source>
        <dbReference type="ARBA" id="ARBA00023319"/>
    </source>
</evidence>
<dbReference type="Proteomes" id="UP000678393">
    <property type="component" value="Unassembled WGS sequence"/>
</dbReference>
<dbReference type="AlphaFoldDB" id="A0A8S3ZEU3"/>